<proteinExistence type="predicted"/>
<keyword evidence="3" id="KW-1185">Reference proteome</keyword>
<gene>
    <name evidence="2" type="ORF">HYH03_012141</name>
</gene>
<feature type="region of interest" description="Disordered" evidence="1">
    <location>
        <begin position="103"/>
        <end position="130"/>
    </location>
</feature>
<evidence type="ECO:0000313" key="3">
    <source>
        <dbReference type="Proteomes" id="UP000612055"/>
    </source>
</evidence>
<feature type="region of interest" description="Disordered" evidence="1">
    <location>
        <begin position="1"/>
        <end position="90"/>
    </location>
</feature>
<feature type="compositionally biased region" description="Low complexity" evidence="1">
    <location>
        <begin position="478"/>
        <end position="494"/>
    </location>
</feature>
<sequence length="779" mass="79166">MSRHRRSNKAPGAAASPLLSRHGIDDSEDNEKENRNGPKRLRRLMLEDDVDDGPGSKSRSGAREEAGAGTSPRKVRGSRPREQLRGLTLADLREEARRRLEGVPKGGQGYYGPAEEEVDTEAGEEGPKMDEYDMDDSFIHDGSTQMASGPTQSEEEILPTPSDNGTAQIPCAPNLEFAEAAGRAECNAQTFRRYLRHMAGGVLRLSCRRSPATDAAKQTWAQSSVWTEEDRGLLKANPVLSIEGCTAHDFFVRRGGGIPECEGTCTLCRRQREYLADMRLEGGDAGAGGSLLLGSECFQRAVLYHAAVHMEPRLVAFLTVVAKAELNKQRAYSGLPPGCTLAPEVRRKALAAVMRSPLLRTTAYRAFRCLVREARKLTLSDHRKPGERHEPAQAVVAAMHELHRTGWEAPITGLPVEAEGGGASGGEETEDWDEEERDEEESEEEEDEDEDEGYDADEGRFGGRAGPSAPGGRGAEAGGRAPAAPAAAQRLAPAVNGGPSRQHGPSAPPLPPSGPHGHTPQGRGGPPEGQQRHQHGQPPAPVVGAATTASRLVGGAPCRPSPAPPAQAAGVDGSGGSGVAGGGSWGAGAAGGGGWGAGGAGGGGSGGAGGGGWGAGGGAGGSSGGAPQYGWAPMASPTQPQPPGQGPHGQGAVGPGSGPGGGGVLYRSSAAVAATAGLTVAASTARPYAPAPAPSAAAAATAGAMGPGVNGVSYRSSAAAAAAAAAAGVAGPNADAASCAPFTRRRRRHGSCCRVGADNHARPGTAGAWGPTPGTAGPQ</sequence>
<feature type="compositionally biased region" description="Acidic residues" evidence="1">
    <location>
        <begin position="427"/>
        <end position="456"/>
    </location>
</feature>
<evidence type="ECO:0000313" key="2">
    <source>
        <dbReference type="EMBL" id="KAG2489309.1"/>
    </source>
</evidence>
<dbReference type="AlphaFoldDB" id="A0A836BVS0"/>
<name>A0A836BVS0_9CHLO</name>
<feature type="region of interest" description="Disordered" evidence="1">
    <location>
        <begin position="615"/>
        <end position="661"/>
    </location>
</feature>
<dbReference type="Proteomes" id="UP000612055">
    <property type="component" value="Unassembled WGS sequence"/>
</dbReference>
<feature type="region of interest" description="Disordered" evidence="1">
    <location>
        <begin position="729"/>
        <end position="779"/>
    </location>
</feature>
<evidence type="ECO:0000256" key="1">
    <source>
        <dbReference type="SAM" id="MobiDB-lite"/>
    </source>
</evidence>
<feature type="compositionally biased region" description="Gly residues" evidence="1">
    <location>
        <begin position="646"/>
        <end position="661"/>
    </location>
</feature>
<dbReference type="EMBL" id="JAEHOE010000074">
    <property type="protein sequence ID" value="KAG2489309.1"/>
    <property type="molecule type" value="Genomic_DNA"/>
</dbReference>
<organism evidence="2 3">
    <name type="scientific">Edaphochlamys debaryana</name>
    <dbReference type="NCBI Taxonomy" id="47281"/>
    <lineage>
        <taxon>Eukaryota</taxon>
        <taxon>Viridiplantae</taxon>
        <taxon>Chlorophyta</taxon>
        <taxon>core chlorophytes</taxon>
        <taxon>Chlorophyceae</taxon>
        <taxon>CS clade</taxon>
        <taxon>Chlamydomonadales</taxon>
        <taxon>Chlamydomonadales incertae sedis</taxon>
        <taxon>Edaphochlamys</taxon>
    </lineage>
</organism>
<feature type="region of interest" description="Disordered" evidence="1">
    <location>
        <begin position="408"/>
        <end position="577"/>
    </location>
</feature>
<reference evidence="2" key="1">
    <citation type="journal article" date="2020" name="bioRxiv">
        <title>Comparative genomics of Chlamydomonas.</title>
        <authorList>
            <person name="Craig R.J."/>
            <person name="Hasan A.R."/>
            <person name="Ness R.W."/>
            <person name="Keightley P.D."/>
        </authorList>
    </citation>
    <scope>NUCLEOTIDE SEQUENCE</scope>
    <source>
        <strain evidence="2">CCAP 11/70</strain>
    </source>
</reference>
<comment type="caution">
    <text evidence="2">The sequence shown here is derived from an EMBL/GenBank/DDBJ whole genome shotgun (WGS) entry which is preliminary data.</text>
</comment>
<accession>A0A836BVS0</accession>
<feature type="compositionally biased region" description="Low complexity" evidence="1">
    <location>
        <begin position="763"/>
        <end position="779"/>
    </location>
</feature>
<feature type="compositionally biased region" description="Gly residues" evidence="1">
    <location>
        <begin position="615"/>
        <end position="624"/>
    </location>
</feature>
<feature type="compositionally biased region" description="Gly residues" evidence="1">
    <location>
        <begin position="462"/>
        <end position="477"/>
    </location>
</feature>
<feature type="compositionally biased region" description="Acidic residues" evidence="1">
    <location>
        <begin position="114"/>
        <end position="124"/>
    </location>
</feature>
<protein>
    <submittedName>
        <fullName evidence="2">Uncharacterized protein</fullName>
    </submittedName>
</protein>